<sequence length="157" mass="17757">MSEGINITQTETPSTSQEFVLNFLSTVCTGVTGSTRSGAEEEVNIEEFLVQLKRWFNRPKPQSPFNLFCDRANQWLGTSGANITGISGNGDNLPTVFIDFLTNICDNTRKLPEQEENENADKSERWFFRPPFSFSNSCFGQFCEETNNWLETTSKNS</sequence>
<dbReference type="EMBL" id="JAXCGZ010007677">
    <property type="protein sequence ID" value="KAK7078755.1"/>
    <property type="molecule type" value="Genomic_DNA"/>
</dbReference>
<comment type="caution">
    <text evidence="1">The sequence shown here is derived from an EMBL/GenBank/DDBJ whole genome shotgun (WGS) entry which is preliminary data.</text>
</comment>
<dbReference type="AlphaFoldDB" id="A0AAN8XGK1"/>
<proteinExistence type="predicted"/>
<gene>
    <name evidence="1" type="ORF">SK128_005548</name>
</gene>
<protein>
    <submittedName>
        <fullName evidence="1">Uncharacterized protein</fullName>
    </submittedName>
</protein>
<organism evidence="1 2">
    <name type="scientific">Halocaridina rubra</name>
    <name type="common">Hawaiian red shrimp</name>
    <dbReference type="NCBI Taxonomy" id="373956"/>
    <lineage>
        <taxon>Eukaryota</taxon>
        <taxon>Metazoa</taxon>
        <taxon>Ecdysozoa</taxon>
        <taxon>Arthropoda</taxon>
        <taxon>Crustacea</taxon>
        <taxon>Multicrustacea</taxon>
        <taxon>Malacostraca</taxon>
        <taxon>Eumalacostraca</taxon>
        <taxon>Eucarida</taxon>
        <taxon>Decapoda</taxon>
        <taxon>Pleocyemata</taxon>
        <taxon>Caridea</taxon>
        <taxon>Atyoidea</taxon>
        <taxon>Atyidae</taxon>
        <taxon>Halocaridina</taxon>
    </lineage>
</organism>
<reference evidence="1 2" key="1">
    <citation type="submission" date="2023-11" db="EMBL/GenBank/DDBJ databases">
        <title>Halocaridina rubra genome assembly.</title>
        <authorList>
            <person name="Smith C."/>
        </authorList>
    </citation>
    <scope>NUCLEOTIDE SEQUENCE [LARGE SCALE GENOMIC DNA]</scope>
    <source>
        <strain evidence="1">EP-1</strain>
        <tissue evidence="1">Whole</tissue>
    </source>
</reference>
<dbReference type="Proteomes" id="UP001381693">
    <property type="component" value="Unassembled WGS sequence"/>
</dbReference>
<evidence type="ECO:0000313" key="1">
    <source>
        <dbReference type="EMBL" id="KAK7078755.1"/>
    </source>
</evidence>
<keyword evidence="2" id="KW-1185">Reference proteome</keyword>
<evidence type="ECO:0000313" key="2">
    <source>
        <dbReference type="Proteomes" id="UP001381693"/>
    </source>
</evidence>
<accession>A0AAN8XGK1</accession>
<name>A0AAN8XGK1_HALRR</name>